<dbReference type="InterPro" id="IPR000223">
    <property type="entry name" value="Pept_S26A_signal_pept_1"/>
</dbReference>
<sequence>MTGREAFDIPGISMEPTIKKGERVVAHLTDGDYAPHEGDVIVYKAPPSWSNGNQSALRISRVIGTPEVDVRCCDDAGHLDLDGKPLSEPYLATRAASAVDFDVVVPPGRLWVMGDSRDVSMDSRAHLADSDKGTISVADVVGVVDVPDRAG</sequence>
<name>A0A8J3X7Y0_9ACTN</name>
<dbReference type="NCBIfam" id="TIGR02227">
    <property type="entry name" value="sigpep_I_bact"/>
    <property type="match status" value="1"/>
</dbReference>
<dbReference type="EMBL" id="BOOO01000002">
    <property type="protein sequence ID" value="GII27033.1"/>
    <property type="molecule type" value="Genomic_DNA"/>
</dbReference>
<comment type="subcellular location">
    <subcellularLocation>
        <location evidence="1">Cell membrane</location>
        <topology evidence="1">Single-pass type II membrane protein</topology>
    </subcellularLocation>
    <subcellularLocation>
        <location evidence="3">Membrane</location>
        <topology evidence="3">Single-pass type II membrane protein</topology>
    </subcellularLocation>
</comment>
<dbReference type="GO" id="GO:0006465">
    <property type="term" value="P:signal peptide processing"/>
    <property type="evidence" value="ECO:0007669"/>
    <property type="project" value="InterPro"/>
</dbReference>
<evidence type="ECO:0000313" key="6">
    <source>
        <dbReference type="Proteomes" id="UP000650628"/>
    </source>
</evidence>
<dbReference type="InterPro" id="IPR019533">
    <property type="entry name" value="Peptidase_S26"/>
</dbReference>
<comment type="caution">
    <text evidence="5">The sequence shown here is derived from an EMBL/GenBank/DDBJ whole genome shotgun (WGS) entry which is preliminary data.</text>
</comment>
<protein>
    <recommendedName>
        <fullName evidence="3">Signal peptidase I</fullName>
        <ecNumber evidence="3">3.4.21.89</ecNumber>
    </recommendedName>
</protein>
<dbReference type="PRINTS" id="PR00727">
    <property type="entry name" value="LEADERPTASE"/>
</dbReference>
<organism evidence="5 6">
    <name type="scientific">Planotetraspora mira</name>
    <dbReference type="NCBI Taxonomy" id="58121"/>
    <lineage>
        <taxon>Bacteria</taxon>
        <taxon>Bacillati</taxon>
        <taxon>Actinomycetota</taxon>
        <taxon>Actinomycetes</taxon>
        <taxon>Streptosporangiales</taxon>
        <taxon>Streptosporangiaceae</taxon>
        <taxon>Planotetraspora</taxon>
    </lineage>
</organism>
<evidence type="ECO:0000259" key="4">
    <source>
        <dbReference type="Pfam" id="PF10502"/>
    </source>
</evidence>
<keyword evidence="6" id="KW-1185">Reference proteome</keyword>
<dbReference type="AlphaFoldDB" id="A0A8J3X7Y0"/>
<dbReference type="InterPro" id="IPR036286">
    <property type="entry name" value="LexA/Signal_pep-like_sf"/>
</dbReference>
<dbReference type="EC" id="3.4.21.89" evidence="3"/>
<dbReference type="Gene3D" id="2.10.109.10">
    <property type="entry name" value="Umud Fragment, subunit A"/>
    <property type="match status" value="1"/>
</dbReference>
<dbReference type="GO" id="GO:0004252">
    <property type="term" value="F:serine-type endopeptidase activity"/>
    <property type="evidence" value="ECO:0007669"/>
    <property type="project" value="InterPro"/>
</dbReference>
<proteinExistence type="inferred from homology"/>
<evidence type="ECO:0000256" key="2">
    <source>
        <dbReference type="ARBA" id="ARBA00009370"/>
    </source>
</evidence>
<evidence type="ECO:0000256" key="1">
    <source>
        <dbReference type="ARBA" id="ARBA00004401"/>
    </source>
</evidence>
<dbReference type="PANTHER" id="PTHR43390:SF1">
    <property type="entry name" value="CHLOROPLAST PROCESSING PEPTIDASE"/>
    <property type="match status" value="1"/>
</dbReference>
<dbReference type="Pfam" id="PF10502">
    <property type="entry name" value="Peptidase_S26"/>
    <property type="match status" value="1"/>
</dbReference>
<keyword evidence="3" id="KW-0645">Protease</keyword>
<gene>
    <name evidence="5" type="ORF">Pmi06nite_04750</name>
</gene>
<keyword evidence="3" id="KW-0378">Hydrolase</keyword>
<dbReference type="GO" id="GO:0009003">
    <property type="term" value="F:signal peptidase activity"/>
    <property type="evidence" value="ECO:0007669"/>
    <property type="project" value="UniProtKB-EC"/>
</dbReference>
<dbReference type="SUPFAM" id="SSF51306">
    <property type="entry name" value="LexA/Signal peptidase"/>
    <property type="match status" value="1"/>
</dbReference>
<reference evidence="5 6" key="1">
    <citation type="submission" date="2021-01" db="EMBL/GenBank/DDBJ databases">
        <title>Whole genome shotgun sequence of Planotetraspora mira NBRC 15435.</title>
        <authorList>
            <person name="Komaki H."/>
            <person name="Tamura T."/>
        </authorList>
    </citation>
    <scope>NUCLEOTIDE SEQUENCE [LARGE SCALE GENOMIC DNA]</scope>
    <source>
        <strain evidence="5 6">NBRC 15435</strain>
    </source>
</reference>
<dbReference type="PANTHER" id="PTHR43390">
    <property type="entry name" value="SIGNAL PEPTIDASE I"/>
    <property type="match status" value="1"/>
</dbReference>
<dbReference type="Proteomes" id="UP000650628">
    <property type="component" value="Unassembled WGS sequence"/>
</dbReference>
<evidence type="ECO:0000313" key="5">
    <source>
        <dbReference type="EMBL" id="GII27033.1"/>
    </source>
</evidence>
<comment type="catalytic activity">
    <reaction evidence="3">
        <text>Cleavage of hydrophobic, N-terminal signal or leader sequences from secreted and periplasmic proteins.</text>
        <dbReference type="EC" id="3.4.21.89"/>
    </reaction>
</comment>
<dbReference type="CDD" id="cd06530">
    <property type="entry name" value="S26_SPase_I"/>
    <property type="match status" value="1"/>
</dbReference>
<accession>A0A8J3X7Y0</accession>
<feature type="domain" description="Peptidase S26" evidence="4">
    <location>
        <begin position="6"/>
        <end position="146"/>
    </location>
</feature>
<dbReference type="GO" id="GO:0005886">
    <property type="term" value="C:plasma membrane"/>
    <property type="evidence" value="ECO:0007669"/>
    <property type="project" value="UniProtKB-SubCell"/>
</dbReference>
<evidence type="ECO:0000256" key="3">
    <source>
        <dbReference type="RuleBase" id="RU362042"/>
    </source>
</evidence>
<comment type="similarity">
    <text evidence="2 3">Belongs to the peptidase S26 family.</text>
</comment>